<gene>
    <name evidence="3" type="ORF">BV898_13940</name>
</gene>
<dbReference type="EMBL" id="MTYJ01000162">
    <property type="protein sequence ID" value="OQV11742.1"/>
    <property type="molecule type" value="Genomic_DNA"/>
</dbReference>
<feature type="coiled-coil region" evidence="1">
    <location>
        <begin position="258"/>
        <end position="293"/>
    </location>
</feature>
<dbReference type="GO" id="GO:0008017">
    <property type="term" value="F:microtubule binding"/>
    <property type="evidence" value="ECO:0007669"/>
    <property type="project" value="InterPro"/>
</dbReference>
<reference evidence="4" key="1">
    <citation type="submission" date="2017-01" db="EMBL/GenBank/DDBJ databases">
        <title>Comparative genomics of anhydrobiosis in the tardigrade Hypsibius dujardini.</title>
        <authorList>
            <person name="Yoshida Y."/>
            <person name="Koutsovoulos G."/>
            <person name="Laetsch D."/>
            <person name="Stevens L."/>
            <person name="Kumar S."/>
            <person name="Horikawa D."/>
            <person name="Ishino K."/>
            <person name="Komine S."/>
            <person name="Tomita M."/>
            <person name="Blaxter M."/>
            <person name="Arakawa K."/>
        </authorList>
    </citation>
    <scope>NUCLEOTIDE SEQUENCE [LARGE SCALE GENOMIC DNA]</scope>
    <source>
        <strain evidence="4">Z151</strain>
    </source>
</reference>
<dbReference type="GO" id="GO:0005737">
    <property type="term" value="C:cytoplasm"/>
    <property type="evidence" value="ECO:0007669"/>
    <property type="project" value="TreeGrafter"/>
</dbReference>
<sequence>MDDEDQEPSGKASIPEDHIHPSTPAWASPNVHETPINTASYSIDAQPHNAGKEKDPSEAPGIRGIIHAFPNSDQLEIIAKIEASWKELNLPTEELQRRHRAVADGIGGSLTKVLQHALQLQLSYQESLQERVAKYLEDIRKVEQMLNLMPDSTSDVDDGGDGGLFQREISLRKRCNELLAMRTKRQLIWTALMTDNKKFAAATGLPSFHLENHSLRLRTDVLEELQCFNNELQSQFVVRNKNMLGLRQAIQAVAQDLRRDIELDFDNLTDENLQLAENLLNELTEEKKANIATGMELLNRVQYLCRRIGMSSLLLESQPTLVKELYDPRAIEQLTAERDLMEQLAKENIRTVILRHRDRILSLYDATYTTQADRDAFVEFASDDFSEALLDAHEAESTRLTQLLEENHAIYGYLGEHAIMMREKLKYEEQETDPVVMVNRGGILLKIQAEKKKVVRDLNKLIADLRAEVEKKSTPDSPFLIGGLTLDEFLTARQRDTEHEKADFIKDRKIAPGSAIKRAKEFKEQVTPTFKRLKQEVGSLPKQPKSGNRTFIASGSSSALKRLNEAVSVDSVERIGKIKRKLDFDSNSAAAVNGKGRARTAANLKARVQTPAADCGNGRTNK</sequence>
<dbReference type="Pfam" id="PF03999">
    <property type="entry name" value="MAP65_ASE1"/>
    <property type="match status" value="1"/>
</dbReference>
<dbReference type="PANTHER" id="PTHR19321:SF41">
    <property type="entry name" value="FASCETTO-RELATED"/>
    <property type="match status" value="1"/>
</dbReference>
<evidence type="ECO:0000313" key="3">
    <source>
        <dbReference type="EMBL" id="OQV11742.1"/>
    </source>
</evidence>
<dbReference type="AlphaFoldDB" id="A0A1W0W9A9"/>
<protein>
    <recommendedName>
        <fullName evidence="5">Protein regulator of cytokinesis 1</fullName>
    </recommendedName>
</protein>
<comment type="caution">
    <text evidence="3">The sequence shown here is derived from an EMBL/GenBank/DDBJ whole genome shotgun (WGS) entry which is preliminary data.</text>
</comment>
<accession>A0A1W0W9A9</accession>
<dbReference type="PANTHER" id="PTHR19321">
    <property type="entry name" value="PROTEIN REGULATOR OF CYTOKINESIS 1 PRC1-RELATED"/>
    <property type="match status" value="1"/>
</dbReference>
<evidence type="ECO:0000256" key="1">
    <source>
        <dbReference type="SAM" id="Coils"/>
    </source>
</evidence>
<dbReference type="GO" id="GO:0051256">
    <property type="term" value="P:mitotic spindle midzone assembly"/>
    <property type="evidence" value="ECO:0007669"/>
    <property type="project" value="TreeGrafter"/>
</dbReference>
<evidence type="ECO:0000256" key="2">
    <source>
        <dbReference type="SAM" id="MobiDB-lite"/>
    </source>
</evidence>
<organism evidence="3 4">
    <name type="scientific">Hypsibius exemplaris</name>
    <name type="common">Freshwater tardigrade</name>
    <dbReference type="NCBI Taxonomy" id="2072580"/>
    <lineage>
        <taxon>Eukaryota</taxon>
        <taxon>Metazoa</taxon>
        <taxon>Ecdysozoa</taxon>
        <taxon>Tardigrada</taxon>
        <taxon>Eutardigrada</taxon>
        <taxon>Parachela</taxon>
        <taxon>Hypsibioidea</taxon>
        <taxon>Hypsibiidae</taxon>
        <taxon>Hypsibius</taxon>
    </lineage>
</organism>
<proteinExistence type="predicted"/>
<dbReference type="InterPro" id="IPR007145">
    <property type="entry name" value="MAP65_Ase1_PRC1"/>
</dbReference>
<feature type="region of interest" description="Disordered" evidence="2">
    <location>
        <begin position="1"/>
        <end position="61"/>
    </location>
</feature>
<keyword evidence="4" id="KW-1185">Reference proteome</keyword>
<dbReference type="OrthoDB" id="642895at2759"/>
<dbReference type="Gene3D" id="1.20.58.1520">
    <property type="match status" value="1"/>
</dbReference>
<dbReference type="Proteomes" id="UP000192578">
    <property type="component" value="Unassembled WGS sequence"/>
</dbReference>
<keyword evidence="1" id="KW-0175">Coiled coil</keyword>
<evidence type="ECO:0000313" key="4">
    <source>
        <dbReference type="Proteomes" id="UP000192578"/>
    </source>
</evidence>
<evidence type="ECO:0008006" key="5">
    <source>
        <dbReference type="Google" id="ProtNLM"/>
    </source>
</evidence>
<name>A0A1W0W9A9_HYPEX</name>
<dbReference type="GO" id="GO:1990023">
    <property type="term" value="C:mitotic spindle midzone"/>
    <property type="evidence" value="ECO:0007669"/>
    <property type="project" value="TreeGrafter"/>
</dbReference>